<evidence type="ECO:0000313" key="2">
    <source>
        <dbReference type="Proteomes" id="UP000325645"/>
    </source>
</evidence>
<sequence length="133" mass="15322">MLRCKSIALQRLNSPPRPQDLLWISLREMHPRVVIHKLFQTLVERPTHRVLVDSGVVSELHRKKRLGELPRLIGHGLDLTERYRVHKPLAVAQEQGSQKGWLITDTITITITINRIGQYQSPEKIRSISRKAG</sequence>
<accession>A0A5E7WNM5</accession>
<evidence type="ECO:0000313" key="1">
    <source>
        <dbReference type="EMBL" id="VVQ36217.1"/>
    </source>
</evidence>
<dbReference type="EMBL" id="CABVJH010000009">
    <property type="protein sequence ID" value="VVQ36217.1"/>
    <property type="molecule type" value="Genomic_DNA"/>
</dbReference>
<name>A0A5E7WNM5_PSEFL</name>
<protein>
    <submittedName>
        <fullName evidence="1">Uncharacterized protein</fullName>
    </submittedName>
</protein>
<organism evidence="1 2">
    <name type="scientific">Pseudomonas fluorescens</name>
    <dbReference type="NCBI Taxonomy" id="294"/>
    <lineage>
        <taxon>Bacteria</taxon>
        <taxon>Pseudomonadati</taxon>
        <taxon>Pseudomonadota</taxon>
        <taxon>Gammaproteobacteria</taxon>
        <taxon>Pseudomonadales</taxon>
        <taxon>Pseudomonadaceae</taxon>
        <taxon>Pseudomonas</taxon>
    </lineage>
</organism>
<reference evidence="1 2" key="1">
    <citation type="submission" date="2019-09" db="EMBL/GenBank/DDBJ databases">
        <authorList>
            <person name="Chandra G."/>
            <person name="Truman W A."/>
        </authorList>
    </citation>
    <scope>NUCLEOTIDE SEQUENCE [LARGE SCALE GENOMIC DNA]</scope>
    <source>
        <strain evidence="1">PS943</strain>
    </source>
</reference>
<proteinExistence type="predicted"/>
<dbReference type="Proteomes" id="UP000325645">
    <property type="component" value="Unassembled WGS sequence"/>
</dbReference>
<gene>
    <name evidence="1" type="ORF">PS943_04713</name>
</gene>
<dbReference type="AlphaFoldDB" id="A0A5E7WNM5"/>